<evidence type="ECO:0000313" key="7">
    <source>
        <dbReference type="Proteomes" id="UP001431783"/>
    </source>
</evidence>
<keyword evidence="1" id="KW-0677">Repeat</keyword>
<dbReference type="EMBL" id="JARQZJ010000091">
    <property type="protein sequence ID" value="KAK9883158.1"/>
    <property type="molecule type" value="Genomic_DNA"/>
</dbReference>
<dbReference type="SMART" id="SM00360">
    <property type="entry name" value="RRM"/>
    <property type="match status" value="1"/>
</dbReference>
<comment type="caution">
    <text evidence="6">The sequence shown here is derived from an EMBL/GenBank/DDBJ whole genome shotgun (WGS) entry which is preliminary data.</text>
</comment>
<dbReference type="PROSITE" id="PS50102">
    <property type="entry name" value="RRM"/>
    <property type="match status" value="1"/>
</dbReference>
<accession>A0AAW1URK6</accession>
<dbReference type="Gene3D" id="3.30.70.330">
    <property type="match status" value="1"/>
</dbReference>
<dbReference type="InterPro" id="IPR012677">
    <property type="entry name" value="Nucleotide-bd_a/b_plait_sf"/>
</dbReference>
<dbReference type="Proteomes" id="UP001431783">
    <property type="component" value="Unassembled WGS sequence"/>
</dbReference>
<evidence type="ECO:0000256" key="3">
    <source>
        <dbReference type="PROSITE-ProRule" id="PRU00176"/>
    </source>
</evidence>
<dbReference type="InterPro" id="IPR000504">
    <property type="entry name" value="RRM_dom"/>
</dbReference>
<keyword evidence="2 3" id="KW-0694">RNA-binding</keyword>
<feature type="compositionally biased region" description="Acidic residues" evidence="4">
    <location>
        <begin position="1"/>
        <end position="46"/>
    </location>
</feature>
<feature type="region of interest" description="Disordered" evidence="4">
    <location>
        <begin position="1"/>
        <end position="59"/>
    </location>
</feature>
<evidence type="ECO:0000256" key="1">
    <source>
        <dbReference type="ARBA" id="ARBA00022737"/>
    </source>
</evidence>
<evidence type="ECO:0000256" key="4">
    <source>
        <dbReference type="SAM" id="MobiDB-lite"/>
    </source>
</evidence>
<protein>
    <recommendedName>
        <fullName evidence="5">RRM domain-containing protein</fullName>
    </recommendedName>
</protein>
<evidence type="ECO:0000259" key="5">
    <source>
        <dbReference type="PROSITE" id="PS50102"/>
    </source>
</evidence>
<gene>
    <name evidence="6" type="ORF">WA026_001355</name>
</gene>
<feature type="domain" description="RRM" evidence="5">
    <location>
        <begin position="67"/>
        <end position="158"/>
    </location>
</feature>
<dbReference type="InterPro" id="IPR035979">
    <property type="entry name" value="RBD_domain_sf"/>
</dbReference>
<organism evidence="6 7">
    <name type="scientific">Henosepilachna vigintioctopunctata</name>
    <dbReference type="NCBI Taxonomy" id="420089"/>
    <lineage>
        <taxon>Eukaryota</taxon>
        <taxon>Metazoa</taxon>
        <taxon>Ecdysozoa</taxon>
        <taxon>Arthropoda</taxon>
        <taxon>Hexapoda</taxon>
        <taxon>Insecta</taxon>
        <taxon>Pterygota</taxon>
        <taxon>Neoptera</taxon>
        <taxon>Endopterygota</taxon>
        <taxon>Coleoptera</taxon>
        <taxon>Polyphaga</taxon>
        <taxon>Cucujiformia</taxon>
        <taxon>Coccinelloidea</taxon>
        <taxon>Coccinellidae</taxon>
        <taxon>Epilachninae</taxon>
        <taxon>Epilachnini</taxon>
        <taxon>Henosepilachna</taxon>
    </lineage>
</organism>
<proteinExistence type="predicted"/>
<dbReference type="PANTHER" id="PTHR23236:SF119">
    <property type="entry name" value="NUCLEAR RNA-BINDING PROTEIN SART-3"/>
    <property type="match status" value="1"/>
</dbReference>
<reference evidence="6 7" key="1">
    <citation type="submission" date="2023-03" db="EMBL/GenBank/DDBJ databases">
        <title>Genome insight into feeding habits of ladybird beetles.</title>
        <authorList>
            <person name="Li H.-S."/>
            <person name="Huang Y.-H."/>
            <person name="Pang H."/>
        </authorList>
    </citation>
    <scope>NUCLEOTIDE SEQUENCE [LARGE SCALE GENOMIC DNA]</scope>
    <source>
        <strain evidence="6">SYSU_2023b</strain>
        <tissue evidence="6">Whole body</tissue>
    </source>
</reference>
<name>A0AAW1URK6_9CUCU</name>
<dbReference type="Pfam" id="PF00076">
    <property type="entry name" value="RRM_1"/>
    <property type="match status" value="1"/>
</dbReference>
<dbReference type="GO" id="GO:0003723">
    <property type="term" value="F:RNA binding"/>
    <property type="evidence" value="ECO:0007669"/>
    <property type="project" value="UniProtKB-UniRule"/>
</dbReference>
<sequence length="182" mass="20877">MDDDNDASGEEESADDEEESADDEEESADEEEESVDDEEDSEDEDGNEKINKVVAKQNGKVVEVENQKVDVKNKNKNQLEISEEVEHKHYSITKDELEKHFERVGNVVDVKIPTEKDSNKPRGFGYVEFADEAGYQSAFELNSSQFSNRKIEVEYTQEGNNKSENQESKIKSTNFKLRNVWK</sequence>
<evidence type="ECO:0000256" key="2">
    <source>
        <dbReference type="ARBA" id="ARBA00022884"/>
    </source>
</evidence>
<dbReference type="AlphaFoldDB" id="A0AAW1URK6"/>
<evidence type="ECO:0000313" key="6">
    <source>
        <dbReference type="EMBL" id="KAK9883158.1"/>
    </source>
</evidence>
<dbReference type="SUPFAM" id="SSF54928">
    <property type="entry name" value="RNA-binding domain, RBD"/>
    <property type="match status" value="1"/>
</dbReference>
<keyword evidence="7" id="KW-1185">Reference proteome</keyword>
<dbReference type="PANTHER" id="PTHR23236">
    <property type="entry name" value="EUKARYOTIC TRANSLATION INITIATION FACTOR 4B/4H"/>
    <property type="match status" value="1"/>
</dbReference>